<protein>
    <submittedName>
        <fullName evidence="4">Saccharopine dehydrogenase-like NADP-dependent oxidoreductase</fullName>
    </submittedName>
</protein>
<proteinExistence type="predicted"/>
<evidence type="ECO:0000256" key="1">
    <source>
        <dbReference type="ARBA" id="ARBA00023002"/>
    </source>
</evidence>
<feature type="domain" description="Saccharopine dehydrogenase NADP binding" evidence="2">
    <location>
        <begin position="3"/>
        <end position="117"/>
    </location>
</feature>
<keyword evidence="5" id="KW-1185">Reference proteome</keyword>
<evidence type="ECO:0000313" key="5">
    <source>
        <dbReference type="Proteomes" id="UP000322294"/>
    </source>
</evidence>
<feature type="domain" description="Saccharopine dehydrogenase-like C-terminal" evidence="3">
    <location>
        <begin position="121"/>
        <end position="369"/>
    </location>
</feature>
<dbReference type="InterPro" id="IPR051168">
    <property type="entry name" value="AASS"/>
</dbReference>
<name>A0A5S5AED0_9FIRM</name>
<evidence type="ECO:0000259" key="3">
    <source>
        <dbReference type="Pfam" id="PF16653"/>
    </source>
</evidence>
<evidence type="ECO:0000259" key="2">
    <source>
        <dbReference type="Pfam" id="PF03435"/>
    </source>
</evidence>
<dbReference type="SUPFAM" id="SSF55347">
    <property type="entry name" value="Glyceraldehyde-3-phosphate dehydrogenase-like, C-terminal domain"/>
    <property type="match status" value="1"/>
</dbReference>
<organism evidence="4 5">
    <name type="scientific">Thermosediminibacter litoriperuensis</name>
    <dbReference type="NCBI Taxonomy" id="291989"/>
    <lineage>
        <taxon>Bacteria</taxon>
        <taxon>Bacillati</taxon>
        <taxon>Bacillota</taxon>
        <taxon>Clostridia</taxon>
        <taxon>Thermosediminibacterales</taxon>
        <taxon>Thermosediminibacteraceae</taxon>
        <taxon>Thermosediminibacter</taxon>
    </lineage>
</organism>
<dbReference type="Pfam" id="PF16653">
    <property type="entry name" value="Sacchrp_dh_C"/>
    <property type="match status" value="1"/>
</dbReference>
<dbReference type="AlphaFoldDB" id="A0A5S5AED0"/>
<gene>
    <name evidence="4" type="ORF">LZ11_02318</name>
</gene>
<dbReference type="Pfam" id="PF03435">
    <property type="entry name" value="Sacchrp_dh_NADP"/>
    <property type="match status" value="1"/>
</dbReference>
<dbReference type="Gene3D" id="3.40.50.720">
    <property type="entry name" value="NAD(P)-binding Rossmann-like Domain"/>
    <property type="match status" value="1"/>
</dbReference>
<dbReference type="GO" id="GO:0016491">
    <property type="term" value="F:oxidoreductase activity"/>
    <property type="evidence" value="ECO:0007669"/>
    <property type="project" value="UniProtKB-KW"/>
</dbReference>
<reference evidence="4 5" key="1">
    <citation type="submission" date="2019-07" db="EMBL/GenBank/DDBJ databases">
        <title>Genomic Encyclopedia of Type Strains, Phase I: the one thousand microbial genomes (KMG-I) project.</title>
        <authorList>
            <person name="Kyrpides N."/>
        </authorList>
    </citation>
    <scope>NUCLEOTIDE SEQUENCE [LARGE SCALE GENOMIC DNA]</scope>
    <source>
        <strain evidence="4 5">DSM 16647</strain>
    </source>
</reference>
<keyword evidence="1" id="KW-0560">Oxidoreductase</keyword>
<dbReference type="InterPro" id="IPR005097">
    <property type="entry name" value="Sacchrp_dh_NADP-bd"/>
</dbReference>
<dbReference type="SUPFAM" id="SSF51735">
    <property type="entry name" value="NAD(P)-binding Rossmann-fold domains"/>
    <property type="match status" value="1"/>
</dbReference>
<sequence length="378" mass="41673">MKIVVFGAGLVGSVIARDLAREWDVEVTVADGSDARVKQLTSEARVKGIVEDLSKPGTIRQIASDFDMAVGALPGFMGKSMVKQVIEAGRNIVDISFSPEDYRDLDGLAREKGVTAVIDCGVAPGMSNILVARGASVLDEPESAVIYVGGLPQVRHWPYEYKIVFSPIDVIEEYTRPARVVENGNVVAKPALSELELIDFPGIGTLEAFNTDGLRTLVDTVKIPNMKEKTLRFPGHAEKMRILRETGFFGYDPVDVNGVQVRPIDVTARLLFPLWEMKEGDRDFTVMRVEVEGKKGGRKVRCVWEMVDYYDEKTGTTSMARTTGYTASVIARFLAAGVFKHKGICPPELIATDENAFRLLLAELEAKGIIYREKIIEI</sequence>
<dbReference type="PANTHER" id="PTHR11133:SF22">
    <property type="entry name" value="ALPHA-AMINOADIPIC SEMIALDEHYDE SYNTHASE, MITOCHONDRIAL"/>
    <property type="match status" value="1"/>
</dbReference>
<evidence type="ECO:0000313" key="4">
    <source>
        <dbReference type="EMBL" id="TYP48400.1"/>
    </source>
</evidence>
<dbReference type="OrthoDB" id="9769367at2"/>
<comment type="caution">
    <text evidence="4">The sequence shown here is derived from an EMBL/GenBank/DDBJ whole genome shotgun (WGS) entry which is preliminary data.</text>
</comment>
<dbReference type="Proteomes" id="UP000322294">
    <property type="component" value="Unassembled WGS sequence"/>
</dbReference>
<dbReference type="PANTHER" id="PTHR11133">
    <property type="entry name" value="SACCHAROPINE DEHYDROGENASE"/>
    <property type="match status" value="1"/>
</dbReference>
<dbReference type="EMBL" id="VNHO01000039">
    <property type="protein sequence ID" value="TYP48400.1"/>
    <property type="molecule type" value="Genomic_DNA"/>
</dbReference>
<dbReference type="InterPro" id="IPR036291">
    <property type="entry name" value="NAD(P)-bd_dom_sf"/>
</dbReference>
<accession>A0A5S5AED0</accession>
<dbReference type="InterPro" id="IPR032095">
    <property type="entry name" value="Sacchrp_dh-like_C"/>
</dbReference>
<dbReference type="Gene3D" id="3.30.360.10">
    <property type="entry name" value="Dihydrodipicolinate Reductase, domain 2"/>
    <property type="match status" value="1"/>
</dbReference>